<dbReference type="SUPFAM" id="SSF53850">
    <property type="entry name" value="Periplasmic binding protein-like II"/>
    <property type="match status" value="1"/>
</dbReference>
<dbReference type="Gene3D" id="3.40.190.10">
    <property type="entry name" value="Periplasmic binding protein-like II"/>
    <property type="match status" value="1"/>
</dbReference>
<dbReference type="EMBL" id="JACPHQ010000042">
    <property type="protein sequence ID" value="MBI2466159.1"/>
    <property type="molecule type" value="Genomic_DNA"/>
</dbReference>
<accession>A0A931YDW6</accession>
<dbReference type="InterPro" id="IPR006059">
    <property type="entry name" value="SBP"/>
</dbReference>
<comment type="caution">
    <text evidence="1">The sequence shown here is derived from an EMBL/GenBank/DDBJ whole genome shotgun (WGS) entry which is preliminary data.</text>
</comment>
<dbReference type="Proteomes" id="UP000709672">
    <property type="component" value="Unassembled WGS sequence"/>
</dbReference>
<evidence type="ECO:0000313" key="2">
    <source>
        <dbReference type="Proteomes" id="UP000709672"/>
    </source>
</evidence>
<name>A0A931YDW6_9BACT</name>
<gene>
    <name evidence="1" type="ORF">HYV66_02965</name>
</gene>
<dbReference type="PANTHER" id="PTHR43649">
    <property type="entry name" value="ARABINOSE-BINDING PROTEIN-RELATED"/>
    <property type="match status" value="1"/>
</dbReference>
<protein>
    <submittedName>
        <fullName evidence="1">Extracellular solute-binding protein</fullName>
    </submittedName>
</protein>
<organism evidence="1 2">
    <name type="scientific">Candidatus Sungiibacteriota bacterium</name>
    <dbReference type="NCBI Taxonomy" id="2750080"/>
    <lineage>
        <taxon>Bacteria</taxon>
        <taxon>Candidatus Sungiibacteriota</taxon>
    </lineage>
</organism>
<sequence length="430" mass="46837">MKYRIIIFALVGSLVLMSVLAFVFGRRGGGGEAATLEFWGTEDPANWSQAISAYQTANPGVKIKYTQKDSLKYEKELVDALASGAGPDVAVINNTWLNKHLNKFSPAPNDAVSPQIFKDSFVDVTYEELVRSNKVYALPFYVDTLALYYNKALYNNAGLVSPPKTWDDFNKSVESLSQKNSNGDIIRSGTALGTAANVNYASDILNLLMLQTGATMLNPNAQQAAFDRIVVLDGRNYSPGLAALDFYTSFANSSKPVYAWNSRMPNSLKAFTAGKTAMYLGYAKDLKEIKKAVANLGVAPMPQIKDSRRDAAYLDINYAAYQAGAVTLSSLHKETAWNFLVFAAGRASAAGYLQSTYLPPARRDLVDFTATDPILNIFAKQALTAANWSQPDEVEVKKIFERMITATALGQTTAAEAIKEAAAEVTNLLK</sequence>
<proteinExistence type="predicted"/>
<dbReference type="Pfam" id="PF01547">
    <property type="entry name" value="SBP_bac_1"/>
    <property type="match status" value="1"/>
</dbReference>
<reference evidence="1" key="1">
    <citation type="submission" date="2020-07" db="EMBL/GenBank/DDBJ databases">
        <title>Huge and variable diversity of episymbiotic CPR bacteria and DPANN archaea in groundwater ecosystems.</title>
        <authorList>
            <person name="He C.Y."/>
            <person name="Keren R."/>
            <person name="Whittaker M."/>
            <person name="Farag I.F."/>
            <person name="Doudna J."/>
            <person name="Cate J.H.D."/>
            <person name="Banfield J.F."/>
        </authorList>
    </citation>
    <scope>NUCLEOTIDE SEQUENCE</scope>
    <source>
        <strain evidence="1">NC_groundwater_418_Ag_B-0.1um_45_10</strain>
    </source>
</reference>
<dbReference type="PANTHER" id="PTHR43649:SF12">
    <property type="entry name" value="DIACETYLCHITOBIOSE BINDING PROTEIN DASA"/>
    <property type="match status" value="1"/>
</dbReference>
<dbReference type="InterPro" id="IPR050490">
    <property type="entry name" value="Bact_solute-bd_prot1"/>
</dbReference>
<evidence type="ECO:0000313" key="1">
    <source>
        <dbReference type="EMBL" id="MBI2466159.1"/>
    </source>
</evidence>
<dbReference type="AlphaFoldDB" id="A0A931YDW6"/>